<feature type="compositionally biased region" description="Gly residues" evidence="1">
    <location>
        <begin position="243"/>
        <end position="257"/>
    </location>
</feature>
<protein>
    <submittedName>
        <fullName evidence="2">Uncharacterized protein</fullName>
    </submittedName>
</protein>
<organism evidence="2 3">
    <name type="scientific">Tanacetum coccineum</name>
    <dbReference type="NCBI Taxonomy" id="301880"/>
    <lineage>
        <taxon>Eukaryota</taxon>
        <taxon>Viridiplantae</taxon>
        <taxon>Streptophyta</taxon>
        <taxon>Embryophyta</taxon>
        <taxon>Tracheophyta</taxon>
        <taxon>Spermatophyta</taxon>
        <taxon>Magnoliopsida</taxon>
        <taxon>eudicotyledons</taxon>
        <taxon>Gunneridae</taxon>
        <taxon>Pentapetalae</taxon>
        <taxon>asterids</taxon>
        <taxon>campanulids</taxon>
        <taxon>Asterales</taxon>
        <taxon>Asteraceae</taxon>
        <taxon>Asteroideae</taxon>
        <taxon>Anthemideae</taxon>
        <taxon>Anthemidinae</taxon>
        <taxon>Tanacetum</taxon>
    </lineage>
</organism>
<feature type="region of interest" description="Disordered" evidence="1">
    <location>
        <begin position="239"/>
        <end position="260"/>
    </location>
</feature>
<proteinExistence type="predicted"/>
<reference evidence="2" key="1">
    <citation type="journal article" date="2022" name="Int. J. Mol. Sci.">
        <title>Draft Genome of Tanacetum Coccineum: Genomic Comparison of Closely Related Tanacetum-Family Plants.</title>
        <authorList>
            <person name="Yamashiro T."/>
            <person name="Shiraishi A."/>
            <person name="Nakayama K."/>
            <person name="Satake H."/>
        </authorList>
    </citation>
    <scope>NUCLEOTIDE SEQUENCE</scope>
</reference>
<reference evidence="2" key="2">
    <citation type="submission" date="2022-01" db="EMBL/GenBank/DDBJ databases">
        <authorList>
            <person name="Yamashiro T."/>
            <person name="Shiraishi A."/>
            <person name="Satake H."/>
            <person name="Nakayama K."/>
        </authorList>
    </citation>
    <scope>NUCLEOTIDE SEQUENCE</scope>
</reference>
<accession>A0ABQ5IKN8</accession>
<sequence>MFFKTMSTNALALNSNMQPVFKNDEALRQKDGLFLTRDQVLLGHGFVISEHRRPNGCDQLPVLITGASQSRQHVGTSLIHIESRKPPTKSLFDVDSSRISIVIVNTKEHHPDVLAVPLAFYFATEGLCFALGTECGSLSPMLFVLLLDRTSTVVTFPLSLVASANSERMTLKSLADPQVSTLSRQISTSYSKALTLVTKISRSTLSHLISGITFLVPLNIDTVSTKSLTGAAMTEVSRMTTSGDGGSTVGGGNGSGDSGSSYVVRKRYRKWRCGPSIC</sequence>
<dbReference type="Proteomes" id="UP001151760">
    <property type="component" value="Unassembled WGS sequence"/>
</dbReference>
<evidence type="ECO:0000256" key="1">
    <source>
        <dbReference type="SAM" id="MobiDB-lite"/>
    </source>
</evidence>
<name>A0ABQ5IKN8_9ASTR</name>
<dbReference type="EMBL" id="BQNB010020813">
    <property type="protein sequence ID" value="GJT99911.1"/>
    <property type="molecule type" value="Genomic_DNA"/>
</dbReference>
<gene>
    <name evidence="2" type="ORF">Tco_1110250</name>
</gene>
<evidence type="ECO:0000313" key="3">
    <source>
        <dbReference type="Proteomes" id="UP001151760"/>
    </source>
</evidence>
<evidence type="ECO:0000313" key="2">
    <source>
        <dbReference type="EMBL" id="GJT99911.1"/>
    </source>
</evidence>
<keyword evidence="3" id="KW-1185">Reference proteome</keyword>
<comment type="caution">
    <text evidence="2">The sequence shown here is derived from an EMBL/GenBank/DDBJ whole genome shotgun (WGS) entry which is preliminary data.</text>
</comment>